<dbReference type="Proteomes" id="UP001629953">
    <property type="component" value="Unassembled WGS sequence"/>
</dbReference>
<evidence type="ECO:0000259" key="1">
    <source>
        <dbReference type="SMART" id="SM00829"/>
    </source>
</evidence>
<reference evidence="2 3" key="1">
    <citation type="journal article" date="2013" name="Int. J. Syst. Evol. Microbiol.">
        <title>Celerinatantimonas yamalensis sp. nov., a cold-adapted diazotrophic bacterium from a cold permafrost brine.</title>
        <authorList>
            <person name="Shcherbakova V."/>
            <person name="Chuvilskaya N."/>
            <person name="Rivkina E."/>
            <person name="Demidov N."/>
            <person name="Uchaeva V."/>
            <person name="Suetin S."/>
            <person name="Suzina N."/>
            <person name="Gilichinsky D."/>
        </authorList>
    </citation>
    <scope>NUCLEOTIDE SEQUENCE [LARGE SCALE GENOMIC DNA]</scope>
    <source>
        <strain evidence="2 3">C7</strain>
    </source>
</reference>
<name>A0ABW9GA09_9GAMM</name>
<comment type="caution">
    <text evidence="2">The sequence shown here is derived from an EMBL/GenBank/DDBJ whole genome shotgun (WGS) entry which is preliminary data.</text>
</comment>
<feature type="domain" description="Enoyl reductase (ER)" evidence="1">
    <location>
        <begin position="7"/>
        <end position="316"/>
    </location>
</feature>
<dbReference type="InterPro" id="IPR051397">
    <property type="entry name" value="Zn-ADH-like_protein"/>
</dbReference>
<dbReference type="InterPro" id="IPR036291">
    <property type="entry name" value="NAD(P)-bd_dom_sf"/>
</dbReference>
<sequence>MKAALVTHLRQAAPVYADFPTPTAAEGQRLVQVTASSISHVTKSRASGAHYSSEGGLPFVAGIDGVGVCEDGQRVYFFLPEHPLGAMAEYCVLDEQFCLALPDALEDSHTAAMMIPAMSSWAALLERVQLRKDETVLINGATGISGRLAVQIAKYLGASKVIATGRHAASLEALRDLGADVTVSLTQDSNALQAALKQEFAQGVDVVLDYLWGESAEALIAAAARFGPDGVPVRYVQIGSVSGGNINLPSAALRSSALQMMGSGMGSVAMPRLLAVMAEVLAAAPAAGFQIATLNLPLAQVEQAWTMDDTRERIVLRP</sequence>
<dbReference type="SMART" id="SM00829">
    <property type="entry name" value="PKS_ER"/>
    <property type="match status" value="1"/>
</dbReference>
<dbReference type="Gene3D" id="3.90.180.10">
    <property type="entry name" value="Medium-chain alcohol dehydrogenases, catalytic domain"/>
    <property type="match status" value="1"/>
</dbReference>
<proteinExistence type="predicted"/>
<dbReference type="InterPro" id="IPR011032">
    <property type="entry name" value="GroES-like_sf"/>
</dbReference>
<accession>A0ABW9GA09</accession>
<organism evidence="2 3">
    <name type="scientific">Celerinatantimonas yamalensis</name>
    <dbReference type="NCBI Taxonomy" id="559956"/>
    <lineage>
        <taxon>Bacteria</taxon>
        <taxon>Pseudomonadati</taxon>
        <taxon>Pseudomonadota</taxon>
        <taxon>Gammaproteobacteria</taxon>
        <taxon>Celerinatantimonadaceae</taxon>
        <taxon>Celerinatantimonas</taxon>
    </lineage>
</organism>
<dbReference type="Pfam" id="PF00107">
    <property type="entry name" value="ADH_zinc_N"/>
    <property type="match status" value="1"/>
</dbReference>
<gene>
    <name evidence="2" type="ORF">ABUE30_14315</name>
</gene>
<dbReference type="InterPro" id="IPR013149">
    <property type="entry name" value="ADH-like_C"/>
</dbReference>
<evidence type="ECO:0000313" key="2">
    <source>
        <dbReference type="EMBL" id="MFM2486219.1"/>
    </source>
</evidence>
<dbReference type="PANTHER" id="PTHR43677">
    <property type="entry name" value="SHORT-CHAIN DEHYDROGENASE/REDUCTASE"/>
    <property type="match status" value="1"/>
</dbReference>
<dbReference type="InterPro" id="IPR020843">
    <property type="entry name" value="ER"/>
</dbReference>
<dbReference type="PANTHER" id="PTHR43677:SF11">
    <property type="entry name" value="ZINC-CONTAINING ALCOHOL DEHYDROGENASE"/>
    <property type="match status" value="1"/>
</dbReference>
<protein>
    <submittedName>
        <fullName evidence="2">Zinc-binding alcohol dehydrogenase family protein</fullName>
    </submittedName>
</protein>
<dbReference type="SUPFAM" id="SSF51735">
    <property type="entry name" value="NAD(P)-binding Rossmann-fold domains"/>
    <property type="match status" value="1"/>
</dbReference>
<dbReference type="EMBL" id="JBEQCT010000007">
    <property type="protein sequence ID" value="MFM2486219.1"/>
    <property type="molecule type" value="Genomic_DNA"/>
</dbReference>
<keyword evidence="3" id="KW-1185">Reference proteome</keyword>
<dbReference type="SUPFAM" id="SSF50129">
    <property type="entry name" value="GroES-like"/>
    <property type="match status" value="1"/>
</dbReference>
<evidence type="ECO:0000313" key="3">
    <source>
        <dbReference type="Proteomes" id="UP001629953"/>
    </source>
</evidence>
<dbReference type="RefSeq" id="WP_408624503.1">
    <property type="nucleotide sequence ID" value="NZ_JBEQCT010000007.1"/>
</dbReference>